<protein>
    <submittedName>
        <fullName evidence="2">Uncharacterized protein</fullName>
    </submittedName>
</protein>
<accession>A0A481Z7B7</accession>
<evidence type="ECO:0000256" key="1">
    <source>
        <dbReference type="SAM" id="MobiDB-lite"/>
    </source>
</evidence>
<name>A0A481Z7B7_9VIRU</name>
<evidence type="ECO:0000313" key="2">
    <source>
        <dbReference type="EMBL" id="QBK91758.1"/>
    </source>
</evidence>
<proteinExistence type="predicted"/>
<organism evidence="2">
    <name type="scientific">Pithovirus LCPAC304</name>
    <dbReference type="NCBI Taxonomy" id="2506594"/>
    <lineage>
        <taxon>Viruses</taxon>
        <taxon>Pithoviruses</taxon>
    </lineage>
</organism>
<sequence length="188" mass="22388">MSCFDPTTVIMPFPTESLWDLLPAEVKTIIFTYTSGCKEKYFAEVHKEIRDRYPSWKRRFMTSHSGQTGIIKRNKKWKKRPKLWLLKAGKQGIVVNKYKIEYFYDQCRICGIFKCLCYFPHSYRHCRHCRKAHGFRDGWYMEEQGDPSTWRPSVKRGFIWDEERKKQGPRGVGGNTSFEDIQPKSEIL</sequence>
<reference evidence="2" key="1">
    <citation type="journal article" date="2019" name="MBio">
        <title>Virus Genomes from Deep Sea Sediments Expand the Ocean Megavirome and Support Independent Origins of Viral Gigantism.</title>
        <authorList>
            <person name="Backstrom D."/>
            <person name="Yutin N."/>
            <person name="Jorgensen S.L."/>
            <person name="Dharamshi J."/>
            <person name="Homa F."/>
            <person name="Zaremba-Niedwiedzka K."/>
            <person name="Spang A."/>
            <person name="Wolf Y.I."/>
            <person name="Koonin E.V."/>
            <person name="Ettema T.J."/>
        </authorList>
    </citation>
    <scope>NUCLEOTIDE SEQUENCE</scope>
</reference>
<dbReference type="EMBL" id="MK500565">
    <property type="protein sequence ID" value="QBK91758.1"/>
    <property type="molecule type" value="Genomic_DNA"/>
</dbReference>
<gene>
    <name evidence="2" type="ORF">LCPAC304_00960</name>
</gene>
<feature type="region of interest" description="Disordered" evidence="1">
    <location>
        <begin position="164"/>
        <end position="188"/>
    </location>
</feature>